<feature type="region of interest" description="Disordered" evidence="1">
    <location>
        <begin position="89"/>
        <end position="191"/>
    </location>
</feature>
<dbReference type="EMBL" id="CAMAPF010000108">
    <property type="protein sequence ID" value="CAH9100524.1"/>
    <property type="molecule type" value="Genomic_DNA"/>
</dbReference>
<name>A0AAV0DG17_9ASTE</name>
<dbReference type="Proteomes" id="UP001152523">
    <property type="component" value="Unassembled WGS sequence"/>
</dbReference>
<protein>
    <recommendedName>
        <fullName evidence="4">WRKY transcription factor 7</fullName>
    </recommendedName>
</protein>
<evidence type="ECO:0000313" key="2">
    <source>
        <dbReference type="EMBL" id="CAH9100524.1"/>
    </source>
</evidence>
<evidence type="ECO:0000313" key="3">
    <source>
        <dbReference type="Proteomes" id="UP001152523"/>
    </source>
</evidence>
<sequence>MAVELMSGYGTTVFGAKMEDDAVQEAAAAGMQSVENLIRLLSQSRHQNTCFSSAVEPSADYQAVADAAVGKFKKFISLLDRNRTGHARFRKGPICNTANTAPRHTKKTDPQPEPEVSGRFRVTESSEKPQTGGQKMFTPSQIQLLPPLPHNHHQTPKVVPAASERKEPSSTINFAASPASSVPSSFMSSLTGDTESFQWTNLSSMSSAGRPPLSTSSFKRKCHSMDDSALKCASGGGSGSGRCHCPKKR</sequence>
<keyword evidence="3" id="KW-1185">Reference proteome</keyword>
<feature type="compositionally biased region" description="Low complexity" evidence="1">
    <location>
        <begin position="174"/>
        <end position="189"/>
    </location>
</feature>
<reference evidence="2" key="1">
    <citation type="submission" date="2022-07" db="EMBL/GenBank/DDBJ databases">
        <authorList>
            <person name="Macas J."/>
            <person name="Novak P."/>
            <person name="Neumann P."/>
        </authorList>
    </citation>
    <scope>NUCLEOTIDE SEQUENCE</scope>
</reference>
<gene>
    <name evidence="2" type="ORF">CEPIT_LOCUS15322</name>
</gene>
<comment type="caution">
    <text evidence="2">The sequence shown here is derived from an EMBL/GenBank/DDBJ whole genome shotgun (WGS) entry which is preliminary data.</text>
</comment>
<evidence type="ECO:0008006" key="4">
    <source>
        <dbReference type="Google" id="ProtNLM"/>
    </source>
</evidence>
<accession>A0AAV0DG17</accession>
<feature type="compositionally biased region" description="Polar residues" evidence="1">
    <location>
        <begin position="128"/>
        <end position="143"/>
    </location>
</feature>
<dbReference type="AlphaFoldDB" id="A0AAV0DG17"/>
<evidence type="ECO:0000256" key="1">
    <source>
        <dbReference type="SAM" id="MobiDB-lite"/>
    </source>
</evidence>
<feature type="compositionally biased region" description="Basic and acidic residues" evidence="1">
    <location>
        <begin position="116"/>
        <end position="127"/>
    </location>
</feature>
<proteinExistence type="predicted"/>
<organism evidence="2 3">
    <name type="scientific">Cuscuta epithymum</name>
    <dbReference type="NCBI Taxonomy" id="186058"/>
    <lineage>
        <taxon>Eukaryota</taxon>
        <taxon>Viridiplantae</taxon>
        <taxon>Streptophyta</taxon>
        <taxon>Embryophyta</taxon>
        <taxon>Tracheophyta</taxon>
        <taxon>Spermatophyta</taxon>
        <taxon>Magnoliopsida</taxon>
        <taxon>eudicotyledons</taxon>
        <taxon>Gunneridae</taxon>
        <taxon>Pentapetalae</taxon>
        <taxon>asterids</taxon>
        <taxon>lamiids</taxon>
        <taxon>Solanales</taxon>
        <taxon>Convolvulaceae</taxon>
        <taxon>Cuscuteae</taxon>
        <taxon>Cuscuta</taxon>
        <taxon>Cuscuta subgen. Cuscuta</taxon>
    </lineage>
</organism>
<feature type="region of interest" description="Disordered" evidence="1">
    <location>
        <begin position="229"/>
        <end position="249"/>
    </location>
</feature>